<dbReference type="Pfam" id="PF00837">
    <property type="entry name" value="T4_deiodinase"/>
    <property type="match status" value="1"/>
</dbReference>
<dbReference type="Gene3D" id="3.40.30.10">
    <property type="entry name" value="Glutaredoxin"/>
    <property type="match status" value="1"/>
</dbReference>
<gene>
    <name evidence="2" type="ORF">ACJMK2_022849</name>
</gene>
<keyword evidence="3" id="KW-1185">Reference proteome</keyword>
<comment type="caution">
    <text evidence="2">The sequence shown here is derived from an EMBL/GenBank/DDBJ whole genome shotgun (WGS) entry which is preliminary data.</text>
</comment>
<dbReference type="PANTHER" id="PTHR11781:SF22">
    <property type="entry name" value="TYPE I IODOTHYRONINE DEIODINASE"/>
    <property type="match status" value="1"/>
</dbReference>
<dbReference type="Proteomes" id="UP001634394">
    <property type="component" value="Unassembled WGS sequence"/>
</dbReference>
<evidence type="ECO:0000256" key="1">
    <source>
        <dbReference type="RuleBase" id="RU000676"/>
    </source>
</evidence>
<evidence type="ECO:0000313" key="3">
    <source>
        <dbReference type="Proteomes" id="UP001634394"/>
    </source>
</evidence>
<name>A0ABD3TK99_SINWO</name>
<accession>A0ABD3TK99</accession>
<protein>
    <recommendedName>
        <fullName evidence="1">Iodothyronine deiodinase</fullName>
    </recommendedName>
</protein>
<keyword evidence="1" id="KW-0560">Oxidoreductase</keyword>
<organism evidence="2 3">
    <name type="scientific">Sinanodonta woodiana</name>
    <name type="common">Chinese pond mussel</name>
    <name type="synonym">Anodonta woodiana</name>
    <dbReference type="NCBI Taxonomy" id="1069815"/>
    <lineage>
        <taxon>Eukaryota</taxon>
        <taxon>Metazoa</taxon>
        <taxon>Spiralia</taxon>
        <taxon>Lophotrochozoa</taxon>
        <taxon>Mollusca</taxon>
        <taxon>Bivalvia</taxon>
        <taxon>Autobranchia</taxon>
        <taxon>Heteroconchia</taxon>
        <taxon>Palaeoheterodonta</taxon>
        <taxon>Unionida</taxon>
        <taxon>Unionoidea</taxon>
        <taxon>Unionidae</taxon>
        <taxon>Unioninae</taxon>
        <taxon>Sinanodonta</taxon>
    </lineage>
</organism>
<comment type="similarity">
    <text evidence="1">Belongs to the iodothyronine deiodinase family.</text>
</comment>
<reference evidence="2 3" key="1">
    <citation type="submission" date="2024-11" db="EMBL/GenBank/DDBJ databases">
        <title>Chromosome-level genome assembly of the freshwater bivalve Anodonta woodiana.</title>
        <authorList>
            <person name="Chen X."/>
        </authorList>
    </citation>
    <scope>NUCLEOTIDE SEQUENCE [LARGE SCALE GENOMIC DNA]</scope>
    <source>
        <strain evidence="2">MN2024</strain>
        <tissue evidence="2">Gills</tissue>
    </source>
</reference>
<sequence>MMLERDYPAPFPVVVDTMKNDARRQYGAYPERRFVVKDGVIIYAGGVGPLSFDPLAVRRILLTL</sequence>
<dbReference type="InterPro" id="IPR000643">
    <property type="entry name" value="Iodothyronine_deiodinase"/>
</dbReference>
<dbReference type="AlphaFoldDB" id="A0ABD3TK99"/>
<comment type="function">
    <text evidence="1">Responsible for the deiodination of T4 (3,5,3',5'-tetraiodothyronine).</text>
</comment>
<proteinExistence type="inferred from homology"/>
<dbReference type="GO" id="GO:0042446">
    <property type="term" value="P:hormone biosynthetic process"/>
    <property type="evidence" value="ECO:0007669"/>
    <property type="project" value="UniProtKB-KW"/>
</dbReference>
<dbReference type="EMBL" id="JBJQND010000018">
    <property type="protein sequence ID" value="KAL3837497.1"/>
    <property type="molecule type" value="Genomic_DNA"/>
</dbReference>
<dbReference type="GO" id="GO:0016491">
    <property type="term" value="F:oxidoreductase activity"/>
    <property type="evidence" value="ECO:0007669"/>
    <property type="project" value="UniProtKB-KW"/>
</dbReference>
<dbReference type="PANTHER" id="PTHR11781">
    <property type="entry name" value="IODOTHYRONINE DEIODINASE"/>
    <property type="match status" value="1"/>
</dbReference>
<keyword evidence="1" id="KW-0712">Selenocysteine</keyword>
<evidence type="ECO:0000313" key="2">
    <source>
        <dbReference type="EMBL" id="KAL3837497.1"/>
    </source>
</evidence>
<keyword evidence="1" id="KW-0893">Thyroid hormones biosynthesis</keyword>